<dbReference type="PANTHER" id="PTHR15231:SF1">
    <property type="entry name" value="PHOSPHATIDYLINOSITOL N-ACETYLGLUCOSAMINYLTRANSFERASE SUBUNIT H"/>
    <property type="match status" value="1"/>
</dbReference>
<evidence type="ECO:0000256" key="3">
    <source>
        <dbReference type="SAM" id="Phobius"/>
    </source>
</evidence>
<dbReference type="HOGENOM" id="CLU_114240_0_0_1"/>
<dbReference type="Pfam" id="PF10181">
    <property type="entry name" value="PIG-H"/>
    <property type="match status" value="1"/>
</dbReference>
<keyword evidence="6" id="KW-1185">Reference proteome</keyword>
<dbReference type="STRING" id="685588.A0A067TRC9"/>
<protein>
    <recommendedName>
        <fullName evidence="4">Phosphatidylinositol N-acetylglucosaminyltransferase subunit H conserved domain-containing protein</fullName>
    </recommendedName>
</protein>
<name>A0A067TRC9_GALM3</name>
<proteinExistence type="inferred from homology"/>
<feature type="transmembrane region" description="Helical" evidence="3">
    <location>
        <begin position="43"/>
        <end position="62"/>
    </location>
</feature>
<dbReference type="GO" id="GO:0006506">
    <property type="term" value="P:GPI anchor biosynthetic process"/>
    <property type="evidence" value="ECO:0007669"/>
    <property type="project" value="UniProtKB-UniPathway"/>
</dbReference>
<keyword evidence="3" id="KW-0472">Membrane</keyword>
<dbReference type="OrthoDB" id="6256716at2759"/>
<reference evidence="6" key="1">
    <citation type="journal article" date="2014" name="Proc. Natl. Acad. Sci. U.S.A.">
        <title>Extensive sampling of basidiomycete genomes demonstrates inadequacy of the white-rot/brown-rot paradigm for wood decay fungi.</title>
        <authorList>
            <person name="Riley R."/>
            <person name="Salamov A.A."/>
            <person name="Brown D.W."/>
            <person name="Nagy L.G."/>
            <person name="Floudas D."/>
            <person name="Held B.W."/>
            <person name="Levasseur A."/>
            <person name="Lombard V."/>
            <person name="Morin E."/>
            <person name="Otillar R."/>
            <person name="Lindquist E.A."/>
            <person name="Sun H."/>
            <person name="LaButti K.M."/>
            <person name="Schmutz J."/>
            <person name="Jabbour D."/>
            <person name="Luo H."/>
            <person name="Baker S.E."/>
            <person name="Pisabarro A.G."/>
            <person name="Walton J.D."/>
            <person name="Blanchette R.A."/>
            <person name="Henrissat B."/>
            <person name="Martin F."/>
            <person name="Cullen D."/>
            <person name="Hibbett D.S."/>
            <person name="Grigoriev I.V."/>
        </authorList>
    </citation>
    <scope>NUCLEOTIDE SEQUENCE [LARGE SCALE GENOMIC DNA]</scope>
    <source>
        <strain evidence="6">CBS 339.88</strain>
    </source>
</reference>
<dbReference type="InterPro" id="IPR019328">
    <property type="entry name" value="PIGH-H_dom"/>
</dbReference>
<gene>
    <name evidence="5" type="ORF">GALMADRAFT_276285</name>
</gene>
<evidence type="ECO:0000256" key="1">
    <source>
        <dbReference type="ARBA" id="ARBA00004687"/>
    </source>
</evidence>
<dbReference type="UniPathway" id="UPA00196"/>
<dbReference type="EMBL" id="KL142370">
    <property type="protein sequence ID" value="KDR81503.1"/>
    <property type="molecule type" value="Genomic_DNA"/>
</dbReference>
<comment type="pathway">
    <text evidence="1">Glycolipid biosynthesis; glycosylphosphatidylinositol-anchor biosynthesis.</text>
</comment>
<keyword evidence="3" id="KW-0812">Transmembrane</keyword>
<accession>A0A067TRC9</accession>
<organism evidence="5 6">
    <name type="scientific">Galerina marginata (strain CBS 339.88)</name>
    <dbReference type="NCBI Taxonomy" id="685588"/>
    <lineage>
        <taxon>Eukaryota</taxon>
        <taxon>Fungi</taxon>
        <taxon>Dikarya</taxon>
        <taxon>Basidiomycota</taxon>
        <taxon>Agaricomycotina</taxon>
        <taxon>Agaricomycetes</taxon>
        <taxon>Agaricomycetidae</taxon>
        <taxon>Agaricales</taxon>
        <taxon>Agaricineae</taxon>
        <taxon>Strophariaceae</taxon>
        <taxon>Galerina</taxon>
    </lineage>
</organism>
<comment type="similarity">
    <text evidence="2">Belongs to the PIGH family.</text>
</comment>
<dbReference type="GO" id="GO:0000506">
    <property type="term" value="C:glycosylphosphatidylinositol-N-acetylglucosaminyltransferase (GPI-GnT) complex"/>
    <property type="evidence" value="ECO:0007669"/>
    <property type="project" value="InterPro"/>
</dbReference>
<keyword evidence="3" id="KW-1133">Transmembrane helix</keyword>
<evidence type="ECO:0000256" key="2">
    <source>
        <dbReference type="ARBA" id="ARBA00009610"/>
    </source>
</evidence>
<dbReference type="AlphaFoldDB" id="A0A067TRC9"/>
<sequence length="199" mass="22570">MLPTAIDRQYPVPDHPELSIIQYPGYQEYRVENQNLALSHDTLTATFVSLRPLLILLLVAVCFRMVKIQTKQPVPSNSLIIYSVGIVFLLWTTKSTIFKVSYESVVLLPPHGIQLETHRDFSGVRTCTKRFIPKANLRGAFINEGLKGWNVIYYLAVVKRSNLRGADFGLELVYENILPSHAILLRTFEAILETTLSNP</sequence>
<feature type="transmembrane region" description="Helical" evidence="3">
    <location>
        <begin position="74"/>
        <end position="91"/>
    </location>
</feature>
<evidence type="ECO:0000313" key="5">
    <source>
        <dbReference type="EMBL" id="KDR81503.1"/>
    </source>
</evidence>
<evidence type="ECO:0000259" key="4">
    <source>
        <dbReference type="Pfam" id="PF10181"/>
    </source>
</evidence>
<dbReference type="InterPro" id="IPR044215">
    <property type="entry name" value="PIG-H"/>
</dbReference>
<dbReference type="Proteomes" id="UP000027222">
    <property type="component" value="Unassembled WGS sequence"/>
</dbReference>
<evidence type="ECO:0000313" key="6">
    <source>
        <dbReference type="Proteomes" id="UP000027222"/>
    </source>
</evidence>
<feature type="domain" description="Phosphatidylinositol N-acetylglucosaminyltransferase subunit H conserved" evidence="4">
    <location>
        <begin position="104"/>
        <end position="162"/>
    </location>
</feature>
<dbReference type="PANTHER" id="PTHR15231">
    <property type="entry name" value="PHOSPHATIDYLINOSITOL N-ACETYLGLUCOSAMINYLTRANSFERASE SUBUNIT H"/>
    <property type="match status" value="1"/>
</dbReference>